<dbReference type="WBParaSite" id="nRc.2.0.1.t42922-RA">
    <property type="protein sequence ID" value="nRc.2.0.1.t42922-RA"/>
    <property type="gene ID" value="nRc.2.0.1.g42922"/>
</dbReference>
<evidence type="ECO:0000313" key="3">
    <source>
        <dbReference type="WBParaSite" id="nRc.2.0.1.t42922-RA"/>
    </source>
</evidence>
<name>A0A915KZI0_ROMCU</name>
<dbReference type="Proteomes" id="UP000887565">
    <property type="component" value="Unplaced"/>
</dbReference>
<proteinExistence type="predicted"/>
<feature type="compositionally biased region" description="Polar residues" evidence="1">
    <location>
        <begin position="1"/>
        <end position="11"/>
    </location>
</feature>
<accession>A0A915KZI0</accession>
<sequence length="109" mass="12511">MKLTMCGSNASPPIKHSASEATRMDEDWFRRLTSFLPLAVLLASPCSALEHAYINDLLLRHAQNMDSETRTPFYNCMWYRTDGNPRSKLTEWMNRILEREPSFASDPGT</sequence>
<evidence type="ECO:0000256" key="1">
    <source>
        <dbReference type="SAM" id="MobiDB-lite"/>
    </source>
</evidence>
<dbReference type="AlphaFoldDB" id="A0A915KZI0"/>
<evidence type="ECO:0000313" key="2">
    <source>
        <dbReference type="Proteomes" id="UP000887565"/>
    </source>
</evidence>
<reference evidence="3" key="1">
    <citation type="submission" date="2022-11" db="UniProtKB">
        <authorList>
            <consortium name="WormBaseParasite"/>
        </authorList>
    </citation>
    <scope>IDENTIFICATION</scope>
</reference>
<organism evidence="2 3">
    <name type="scientific">Romanomermis culicivorax</name>
    <name type="common">Nematode worm</name>
    <dbReference type="NCBI Taxonomy" id="13658"/>
    <lineage>
        <taxon>Eukaryota</taxon>
        <taxon>Metazoa</taxon>
        <taxon>Ecdysozoa</taxon>
        <taxon>Nematoda</taxon>
        <taxon>Enoplea</taxon>
        <taxon>Dorylaimia</taxon>
        <taxon>Mermithida</taxon>
        <taxon>Mermithoidea</taxon>
        <taxon>Mermithidae</taxon>
        <taxon>Romanomermis</taxon>
    </lineage>
</organism>
<protein>
    <submittedName>
        <fullName evidence="3">Uncharacterized protein</fullName>
    </submittedName>
</protein>
<keyword evidence="2" id="KW-1185">Reference proteome</keyword>
<feature type="region of interest" description="Disordered" evidence="1">
    <location>
        <begin position="1"/>
        <end position="20"/>
    </location>
</feature>